<dbReference type="RefSeq" id="WP_158525930.1">
    <property type="nucleotide sequence ID" value="NZ_CP019458.1"/>
</dbReference>
<dbReference type="PANTHER" id="PTHR31689">
    <property type="entry name" value="DIAMINOPIMELATE EPIMERASE, CHLOROPLASTIC"/>
    <property type="match status" value="1"/>
</dbReference>
<accession>A0ABM6HI38</accession>
<proteinExistence type="inferred from homology"/>
<name>A0ABM6HI38_9ACTN</name>
<protein>
    <recommendedName>
        <fullName evidence="3 4">Diaminopimelate epimerase</fullName>
        <shortName evidence="3">DAP epimerase</shortName>
        <ecNumber evidence="3 4">5.1.1.7</ecNumber>
    </recommendedName>
    <alternativeName>
        <fullName evidence="3">PLP-independent amino acid racemase</fullName>
    </alternativeName>
</protein>
<dbReference type="Gene3D" id="3.10.310.10">
    <property type="entry name" value="Diaminopimelate Epimerase, Chain A, domain 1"/>
    <property type="match status" value="2"/>
</dbReference>
<evidence type="ECO:0000256" key="1">
    <source>
        <dbReference type="ARBA" id="ARBA00010219"/>
    </source>
</evidence>
<dbReference type="Pfam" id="PF01678">
    <property type="entry name" value="DAP_epimerase"/>
    <property type="match status" value="2"/>
</dbReference>
<evidence type="ECO:0000256" key="2">
    <source>
        <dbReference type="ARBA" id="ARBA00023235"/>
    </source>
</evidence>
<reference evidence="5 6" key="1">
    <citation type="journal article" date="2017" name="J. Biotechnol.">
        <title>The complete genome sequence of Streptomyces autolyticus CGMCC 0516, the producer of geldanamycin, autolytimycin, reblastatin and elaiophylin.</title>
        <authorList>
            <person name="Yin M."/>
            <person name="Jiang M."/>
            <person name="Ren Z."/>
            <person name="Dong Y."/>
            <person name="Lu T."/>
        </authorList>
    </citation>
    <scope>NUCLEOTIDE SEQUENCE [LARGE SCALE GENOMIC DNA]</scope>
    <source>
        <strain evidence="5 6">CGMCC0516</strain>
    </source>
</reference>
<gene>
    <name evidence="3" type="primary">dapF</name>
    <name evidence="5" type="ORF">BV401_28685</name>
</gene>
<comment type="catalytic activity">
    <reaction evidence="3">
        <text>(2S,6S)-2,6-diaminopimelate = meso-2,6-diaminopimelate</text>
        <dbReference type="Rhea" id="RHEA:15393"/>
        <dbReference type="ChEBI" id="CHEBI:57609"/>
        <dbReference type="ChEBI" id="CHEBI:57791"/>
        <dbReference type="EC" id="5.1.1.7"/>
    </reaction>
</comment>
<dbReference type="PANTHER" id="PTHR31689:SF0">
    <property type="entry name" value="DIAMINOPIMELATE EPIMERASE"/>
    <property type="match status" value="1"/>
</dbReference>
<sequence>MTTLLKYHTLGNDYLVADPELGAPSPGATATRVLCDRRTGIGADGVLYGPLPATRPTAGPADTFDVRVFNADGSECARNANGLRLFARYLREHGRTTQDEITLRTPGGAVNVRLGRPVTAPGTIDLGSWTHHSPALADGEELVGASLRLGPDTGLHVTAVHNGVPHLVSLVDDATPELAARIGPEIVAYPGFTERPNAELLTVEDRRTLRLQIWERGVGYAPASGSGACAAACAAYRLGLTDPSVTVVMPGGTVAVEITRDERVLLSGSSSYVGQIALAEEFVPHLRAELPR</sequence>
<comment type="caution">
    <text evidence="3">Lacks conserved residue(s) required for the propagation of feature annotation.</text>
</comment>
<feature type="binding site" evidence="3">
    <location>
        <position position="70"/>
    </location>
    <ligand>
        <name>substrate</name>
    </ligand>
</feature>
<keyword evidence="3" id="KW-0963">Cytoplasm</keyword>
<feature type="binding site" evidence="3">
    <location>
        <begin position="225"/>
        <end position="226"/>
    </location>
    <ligand>
        <name>substrate</name>
    </ligand>
</feature>
<evidence type="ECO:0000256" key="3">
    <source>
        <dbReference type="HAMAP-Rule" id="MF_00197"/>
    </source>
</evidence>
<keyword evidence="6" id="KW-1185">Reference proteome</keyword>
<feature type="site" description="Could be important to modulate the pK values of the two catalytic cysteine residues" evidence="3">
    <location>
        <position position="215"/>
    </location>
</feature>
<dbReference type="EC" id="5.1.1.7" evidence="3 4"/>
<evidence type="ECO:0000313" key="5">
    <source>
        <dbReference type="EMBL" id="AQA13801.1"/>
    </source>
</evidence>
<evidence type="ECO:0000313" key="6">
    <source>
        <dbReference type="Proteomes" id="UP000187851"/>
    </source>
</evidence>
<keyword evidence="3" id="KW-0028">Amino-acid biosynthesis</keyword>
<comment type="pathway">
    <text evidence="3">Amino-acid biosynthesis; L-lysine biosynthesis via DAP pathway; DL-2,6-diaminopimelate from LL-2,6-diaminopimelate: step 1/1.</text>
</comment>
<comment type="subcellular location">
    <subcellularLocation>
        <location evidence="3">Cytoplasm</location>
    </subcellularLocation>
</comment>
<evidence type="ECO:0000256" key="4">
    <source>
        <dbReference type="NCBIfam" id="TIGR00652"/>
    </source>
</evidence>
<keyword evidence="3" id="KW-0457">Lysine biosynthesis</keyword>
<feature type="binding site" evidence="3">
    <location>
        <position position="197"/>
    </location>
    <ligand>
        <name>substrate</name>
    </ligand>
</feature>
<feature type="site" description="Could be important to modulate the pK values of the two catalytic cysteine residues" evidence="3">
    <location>
        <position position="166"/>
    </location>
</feature>
<dbReference type="InterPro" id="IPR001653">
    <property type="entry name" value="DAP_epimerase_DapF"/>
</dbReference>
<organism evidence="5 6">
    <name type="scientific">Streptomyces autolyticus</name>
    <dbReference type="NCBI Taxonomy" id="75293"/>
    <lineage>
        <taxon>Bacteria</taxon>
        <taxon>Bacillati</taxon>
        <taxon>Actinomycetota</taxon>
        <taxon>Actinomycetes</taxon>
        <taxon>Kitasatosporales</taxon>
        <taxon>Streptomycetaceae</taxon>
        <taxon>Streptomyces</taxon>
    </lineage>
</organism>
<dbReference type="Proteomes" id="UP000187851">
    <property type="component" value="Chromosome"/>
</dbReference>
<dbReference type="HAMAP" id="MF_00197">
    <property type="entry name" value="DAP_epimerase"/>
    <property type="match status" value="1"/>
</dbReference>
<feature type="binding site" evidence="3">
    <location>
        <position position="12"/>
    </location>
    <ligand>
        <name>substrate</name>
    </ligand>
</feature>
<feature type="binding site" evidence="3">
    <location>
        <begin position="215"/>
        <end position="216"/>
    </location>
    <ligand>
        <name>substrate</name>
    </ligand>
</feature>
<dbReference type="EMBL" id="CP019458">
    <property type="protein sequence ID" value="AQA13801.1"/>
    <property type="molecule type" value="Genomic_DNA"/>
</dbReference>
<comment type="subunit">
    <text evidence="3">Homodimer.</text>
</comment>
<dbReference type="NCBIfam" id="TIGR00652">
    <property type="entry name" value="DapF"/>
    <property type="match status" value="1"/>
</dbReference>
<comment type="function">
    <text evidence="3">Catalyzes the stereoinversion of LL-2,6-diaminopimelate (L,L-DAP) to meso-diaminopimelate (meso-DAP), a precursor of L-lysine and an essential component of the bacterial peptidoglycan.</text>
</comment>
<comment type="similarity">
    <text evidence="1 3">Belongs to the diaminopimelate epimerase family.</text>
</comment>
<keyword evidence="2 3" id="KW-0413">Isomerase</keyword>
<dbReference type="SUPFAM" id="SSF54506">
    <property type="entry name" value="Diaminopimelate epimerase-like"/>
    <property type="match status" value="2"/>
</dbReference>